<sequence>MSVFTAATLALRLRVSRQQCHVVAATPNGRRGGTAGRTTTVMTVGREALPMALSELLLPGVVAVAGLVVTSLGVRELWFGVRIYRGEPRAVADAANDPGPVEVVGTARPDEGTVEAPFSRAECLVCEWEVTQSEPTGDPDTAGRNWKTLATGLRGGPFRLEDDTASCRVEPSGSVRHLREQTVTVPAGTTPPDEIQAFIASHPDIEPQDETATVGPVEIRLGDEQRYVERRLDPGEDCYVYGSAHYDPSAGSRAGEVNVRIDGDGIRRFLIADSRERGVALEQVQIGLLPTLLGVTLLGAAIALFV</sequence>
<keyword evidence="1" id="KW-0472">Membrane</keyword>
<proteinExistence type="predicted"/>
<dbReference type="EMBL" id="CP064789">
    <property type="protein sequence ID" value="QSG12073.1"/>
    <property type="molecule type" value="Genomic_DNA"/>
</dbReference>
<keyword evidence="1" id="KW-1133">Transmembrane helix</keyword>
<name>A0A897NMF1_9EURY</name>
<feature type="transmembrane region" description="Helical" evidence="1">
    <location>
        <begin position="56"/>
        <end position="74"/>
    </location>
</feature>
<feature type="transmembrane region" description="Helical" evidence="1">
    <location>
        <begin position="284"/>
        <end position="305"/>
    </location>
</feature>
<protein>
    <submittedName>
        <fullName evidence="2">E3 Ubiquitin ligase family protein</fullName>
    </submittedName>
</protein>
<organism evidence="2 3">
    <name type="scientific">Halapricum desulfuricans</name>
    <dbReference type="NCBI Taxonomy" id="2841257"/>
    <lineage>
        <taxon>Archaea</taxon>
        <taxon>Methanobacteriati</taxon>
        <taxon>Methanobacteriota</taxon>
        <taxon>Stenosarchaea group</taxon>
        <taxon>Halobacteria</taxon>
        <taxon>Halobacteriales</taxon>
        <taxon>Haloarculaceae</taxon>
        <taxon>Halapricum</taxon>
    </lineage>
</organism>
<dbReference type="AlphaFoldDB" id="A0A897NMF1"/>
<evidence type="ECO:0000313" key="2">
    <source>
        <dbReference type="EMBL" id="QSG12073.1"/>
    </source>
</evidence>
<evidence type="ECO:0000256" key="1">
    <source>
        <dbReference type="SAM" id="Phobius"/>
    </source>
</evidence>
<gene>
    <name evidence="2" type="ORF">HSBGL_1657</name>
</gene>
<evidence type="ECO:0000313" key="3">
    <source>
        <dbReference type="Proteomes" id="UP000663305"/>
    </source>
</evidence>
<keyword evidence="1" id="KW-0812">Transmembrane</keyword>
<dbReference type="Proteomes" id="UP000663305">
    <property type="component" value="Chromosome"/>
</dbReference>
<reference evidence="2" key="1">
    <citation type="submission" date="2020-11" db="EMBL/GenBank/DDBJ databases">
        <title>Carbohydrate-dependent, anaerobic sulfur respiration: A novel catabolism in halophilic archaea.</title>
        <authorList>
            <person name="Sorokin D.Y."/>
            <person name="Messina E."/>
            <person name="Smedile F."/>
            <person name="La Cono V."/>
            <person name="Hallsworth J.E."/>
            <person name="Yakimov M.M."/>
        </authorList>
    </citation>
    <scope>NUCLEOTIDE SEQUENCE</scope>
    <source>
        <strain evidence="2">HSR-Bgl</strain>
    </source>
</reference>
<accession>A0A897NMF1</accession>